<evidence type="ECO:0000256" key="5">
    <source>
        <dbReference type="ARBA" id="ARBA00023136"/>
    </source>
</evidence>
<feature type="transmembrane region" description="Helical" evidence="7">
    <location>
        <begin position="619"/>
        <end position="638"/>
    </location>
</feature>
<feature type="compositionally biased region" description="Basic residues" evidence="6">
    <location>
        <begin position="111"/>
        <end position="120"/>
    </location>
</feature>
<dbReference type="InterPro" id="IPR044089">
    <property type="entry name" value="Alr1-like"/>
</dbReference>
<comment type="subcellular location">
    <subcellularLocation>
        <location evidence="1">Membrane</location>
        <topology evidence="1">Multi-pass membrane protein</topology>
    </subcellularLocation>
</comment>
<evidence type="ECO:0000256" key="2">
    <source>
        <dbReference type="ARBA" id="ARBA00009765"/>
    </source>
</evidence>
<keyword evidence="3 7" id="KW-0812">Transmembrane</keyword>
<feature type="compositionally biased region" description="Basic and acidic residues" evidence="6">
    <location>
        <begin position="241"/>
        <end position="250"/>
    </location>
</feature>
<keyword evidence="4 7" id="KW-1133">Transmembrane helix</keyword>
<dbReference type="PANTHER" id="PTHR21535:SF51">
    <property type="entry name" value="MANGANESE RESISTANCE PROTEIN MNR2"/>
    <property type="match status" value="1"/>
</dbReference>
<dbReference type="SUPFAM" id="SSF144083">
    <property type="entry name" value="Magnesium transport protein CorA, transmembrane region"/>
    <property type="match status" value="1"/>
</dbReference>
<feature type="compositionally biased region" description="Polar residues" evidence="6">
    <location>
        <begin position="15"/>
        <end position="26"/>
    </location>
</feature>
<dbReference type="VEuPathDB" id="AmoebaDB:NfTy_024630"/>
<keyword evidence="9" id="KW-1185">Reference proteome</keyword>
<feature type="compositionally biased region" description="Low complexity" evidence="6">
    <location>
        <begin position="73"/>
        <end position="88"/>
    </location>
</feature>
<protein>
    <submittedName>
        <fullName evidence="8">Uncharacterized protein</fullName>
    </submittedName>
</protein>
<dbReference type="AlphaFoldDB" id="A0A6A5CIV0"/>
<evidence type="ECO:0000256" key="4">
    <source>
        <dbReference type="ARBA" id="ARBA00022989"/>
    </source>
</evidence>
<dbReference type="InterPro" id="IPR002523">
    <property type="entry name" value="MgTranspt_CorA/ZnTranspt_ZntB"/>
</dbReference>
<feature type="region of interest" description="Disordered" evidence="6">
    <location>
        <begin position="1"/>
        <end position="150"/>
    </location>
</feature>
<dbReference type="InterPro" id="IPR045863">
    <property type="entry name" value="CorA_TM1_TM2"/>
</dbReference>
<evidence type="ECO:0000313" key="8">
    <source>
        <dbReference type="EMBL" id="KAF0985209.1"/>
    </source>
</evidence>
<dbReference type="RefSeq" id="XP_044569922.1">
    <property type="nucleotide sequence ID" value="XM_044705678.1"/>
</dbReference>
<organism evidence="8 9">
    <name type="scientific">Naegleria fowleri</name>
    <name type="common">Brain eating amoeba</name>
    <dbReference type="NCBI Taxonomy" id="5763"/>
    <lineage>
        <taxon>Eukaryota</taxon>
        <taxon>Discoba</taxon>
        <taxon>Heterolobosea</taxon>
        <taxon>Tetramitia</taxon>
        <taxon>Eutetramitia</taxon>
        <taxon>Vahlkampfiidae</taxon>
        <taxon>Naegleria</taxon>
    </lineage>
</organism>
<dbReference type="CDD" id="cd12829">
    <property type="entry name" value="Alr1p-like"/>
    <property type="match status" value="1"/>
</dbReference>
<dbReference type="OrthoDB" id="29879at2759"/>
<dbReference type="Gene3D" id="3.30.460.20">
    <property type="entry name" value="CorA soluble domain-like"/>
    <property type="match status" value="1"/>
</dbReference>
<dbReference type="Gene3D" id="1.20.58.340">
    <property type="entry name" value="Magnesium transport protein CorA, transmembrane region"/>
    <property type="match status" value="2"/>
</dbReference>
<reference evidence="8 9" key="1">
    <citation type="journal article" date="2019" name="Sci. Rep.">
        <title>Nanopore sequencing improves the draft genome of the human pathogenic amoeba Naegleria fowleri.</title>
        <authorList>
            <person name="Liechti N."/>
            <person name="Schurch N."/>
            <person name="Bruggmann R."/>
            <person name="Wittwer M."/>
        </authorList>
    </citation>
    <scope>NUCLEOTIDE SEQUENCE [LARGE SCALE GENOMIC DNA]</scope>
    <source>
        <strain evidence="8 9">ATCC 30894</strain>
    </source>
</reference>
<feature type="transmembrane region" description="Helical" evidence="7">
    <location>
        <begin position="650"/>
        <end position="671"/>
    </location>
</feature>
<evidence type="ECO:0000313" key="9">
    <source>
        <dbReference type="Proteomes" id="UP000444721"/>
    </source>
</evidence>
<name>A0A6A5CIV0_NAEFO</name>
<comment type="caution">
    <text evidence="8">The sequence shown here is derived from an EMBL/GenBank/DDBJ whole genome shotgun (WGS) entry which is preliminary data.</text>
</comment>
<dbReference type="Proteomes" id="UP000444721">
    <property type="component" value="Unassembled WGS sequence"/>
</dbReference>
<dbReference type="PANTHER" id="PTHR21535">
    <property type="entry name" value="MAGNESIUM AND COBALT TRANSPORT PROTEIN/MITOCHONDRIAL IMPORT INNER MEMBRANE TRANSLOCASE SUBUNIT TIM8"/>
    <property type="match status" value="1"/>
</dbReference>
<dbReference type="EMBL" id="VFQX01000001">
    <property type="protein sequence ID" value="KAF0985209.1"/>
    <property type="molecule type" value="Genomic_DNA"/>
</dbReference>
<proteinExistence type="inferred from homology"/>
<dbReference type="OMA" id="CIGERIN"/>
<evidence type="ECO:0000256" key="6">
    <source>
        <dbReference type="SAM" id="MobiDB-lite"/>
    </source>
</evidence>
<accession>A0A6A5CIV0</accession>
<dbReference type="GO" id="GO:0015095">
    <property type="term" value="F:magnesium ion transmembrane transporter activity"/>
    <property type="evidence" value="ECO:0007669"/>
    <property type="project" value="InterPro"/>
</dbReference>
<keyword evidence="5 7" id="KW-0472">Membrane</keyword>
<dbReference type="Pfam" id="PF01544">
    <property type="entry name" value="CorA"/>
    <property type="match status" value="2"/>
</dbReference>
<dbReference type="GeneID" id="68107466"/>
<sequence length="680" mass="77879">MLSPQKSLLSEEVRPSQQNPTTTTSNEEGHDEKSNKRNTTRNNGDVSSQFGTTGNNNATPEISLTTTSSAHANENNVNNNYYNNNSLNEGEEQSSHHRKGETSKASPSTITHHHQHHHLLTGKTSKAKEAISKHLNQGRRPSFKSPNIAITKDDNKDVGAMYMSPLTSHTFPYLFTTPDTFVSEHIRASGAEDFKRSVEEEASSSDDETKSDVEKRDSIELPKDDNERLLTEEETPSTITEKPEEPRESLVSEASSQKSEVGGNIRDILKGKLSFEEYGKHFFIIGLGFNCYRFDSVKDMLRHISKEDKDDEAFWIDCQQCSPEEVNELQKYFGFHPLTAEDCINNDSGEKWEVFDNYLFFSITGQIADKVAMNEYLPCYLNILIFDRCILTIHDKPIEGMDLLMNRIEKEFEFDQHYNQKIRAKHSFREQQEVIEEIHSILENTAEKQAQPLSKPGGGESPLRLRKGRTKKSTYIISPSWVFYAYLDAIIDVYIPKVDDLTRECDTLDEFTVSLNTSEKEDLLWRIALNKRRTVVLRKLLLPKQKMITYLVSPRVEVPFMDREVQLFLRDVLDHLIYCCDRLEMARDSLNQSHTNYLTRVQIEIAQNSQKTDAFMNRITVFASIFGPLSVLSGIWGMNVKVPGQDQEGLYWFFGLCAFMVIIALVIIALLRKQLVNMYT</sequence>
<gene>
    <name evidence="8" type="ORF">FDP41_000248</name>
</gene>
<feature type="region of interest" description="Disordered" evidence="6">
    <location>
        <begin position="192"/>
        <end position="258"/>
    </location>
</feature>
<dbReference type="VEuPathDB" id="AmoebaDB:FDP41_000248"/>
<evidence type="ECO:0000256" key="1">
    <source>
        <dbReference type="ARBA" id="ARBA00004141"/>
    </source>
</evidence>
<dbReference type="InterPro" id="IPR045861">
    <property type="entry name" value="CorA_cytoplasmic_dom"/>
</dbReference>
<dbReference type="GO" id="GO:0016020">
    <property type="term" value="C:membrane"/>
    <property type="evidence" value="ECO:0007669"/>
    <property type="project" value="UniProtKB-SubCell"/>
</dbReference>
<dbReference type="VEuPathDB" id="AmoebaDB:NF0060790"/>
<dbReference type="SUPFAM" id="SSF143865">
    <property type="entry name" value="CorA soluble domain-like"/>
    <property type="match status" value="1"/>
</dbReference>
<feature type="compositionally biased region" description="Polar residues" evidence="6">
    <location>
        <begin position="40"/>
        <end position="72"/>
    </location>
</feature>
<evidence type="ECO:0000256" key="3">
    <source>
        <dbReference type="ARBA" id="ARBA00022692"/>
    </source>
</evidence>
<comment type="similarity">
    <text evidence="2">Belongs to the CorA metal ion transporter (MIT) (TC 1.A.35) family.</text>
</comment>
<evidence type="ECO:0000256" key="7">
    <source>
        <dbReference type="SAM" id="Phobius"/>
    </source>
</evidence>
<feature type="compositionally biased region" description="Basic and acidic residues" evidence="6">
    <location>
        <begin position="207"/>
        <end position="231"/>
    </location>
</feature>